<dbReference type="EMBL" id="DS547109">
    <property type="protein sequence ID" value="EDR06171.1"/>
    <property type="molecule type" value="Genomic_DNA"/>
</dbReference>
<dbReference type="InParanoid" id="B0DGK7"/>
<keyword evidence="4" id="KW-1185">Reference proteome</keyword>
<dbReference type="AlphaFoldDB" id="B0DGK7"/>
<dbReference type="Proteomes" id="UP000001194">
    <property type="component" value="Unassembled WGS sequence"/>
</dbReference>
<reference evidence="3 4" key="1">
    <citation type="journal article" date="2008" name="Nature">
        <title>The genome of Laccaria bicolor provides insights into mycorrhizal symbiosis.</title>
        <authorList>
            <person name="Martin F."/>
            <person name="Aerts A."/>
            <person name="Ahren D."/>
            <person name="Brun A."/>
            <person name="Danchin E.G.J."/>
            <person name="Duchaussoy F."/>
            <person name="Gibon J."/>
            <person name="Kohler A."/>
            <person name="Lindquist E."/>
            <person name="Pereda V."/>
            <person name="Salamov A."/>
            <person name="Shapiro H.J."/>
            <person name="Wuyts J."/>
            <person name="Blaudez D."/>
            <person name="Buee M."/>
            <person name="Brokstein P."/>
            <person name="Canbaeck B."/>
            <person name="Cohen D."/>
            <person name="Courty P.E."/>
            <person name="Coutinho P.M."/>
            <person name="Delaruelle C."/>
            <person name="Detter J.C."/>
            <person name="Deveau A."/>
            <person name="DiFazio S."/>
            <person name="Duplessis S."/>
            <person name="Fraissinet-Tachet L."/>
            <person name="Lucic E."/>
            <person name="Frey-Klett P."/>
            <person name="Fourrey C."/>
            <person name="Feussner I."/>
            <person name="Gay G."/>
            <person name="Grimwood J."/>
            <person name="Hoegger P.J."/>
            <person name="Jain P."/>
            <person name="Kilaru S."/>
            <person name="Labbe J."/>
            <person name="Lin Y.C."/>
            <person name="Legue V."/>
            <person name="Le Tacon F."/>
            <person name="Marmeisse R."/>
            <person name="Melayah D."/>
            <person name="Montanini B."/>
            <person name="Muratet M."/>
            <person name="Nehls U."/>
            <person name="Niculita-Hirzel H."/>
            <person name="Oudot-Le Secq M.P."/>
            <person name="Peter M."/>
            <person name="Quesneville H."/>
            <person name="Rajashekar B."/>
            <person name="Reich M."/>
            <person name="Rouhier N."/>
            <person name="Schmutz J."/>
            <person name="Yin T."/>
            <person name="Chalot M."/>
            <person name="Henrissat B."/>
            <person name="Kuees U."/>
            <person name="Lucas S."/>
            <person name="Van de Peer Y."/>
            <person name="Podila G.K."/>
            <person name="Polle A."/>
            <person name="Pukkila P.J."/>
            <person name="Richardson P.M."/>
            <person name="Rouze P."/>
            <person name="Sanders I.R."/>
            <person name="Stajich J.E."/>
            <person name="Tunlid A."/>
            <person name="Tuskan G."/>
            <person name="Grigoriev I.V."/>
        </authorList>
    </citation>
    <scope>NUCLEOTIDE SEQUENCE [LARGE SCALE GENOMIC DNA]</scope>
    <source>
        <strain evidence="4">S238N-H82 / ATCC MYA-4686</strain>
    </source>
</reference>
<evidence type="ECO:0000313" key="3">
    <source>
        <dbReference type="EMBL" id="EDR06171.1"/>
    </source>
</evidence>
<evidence type="ECO:0000256" key="1">
    <source>
        <dbReference type="SAM" id="Coils"/>
    </source>
</evidence>
<feature type="coiled-coil region" evidence="1">
    <location>
        <begin position="160"/>
        <end position="218"/>
    </location>
</feature>
<dbReference type="HOGENOM" id="CLU_482372_0_0_1"/>
<dbReference type="RefSeq" id="XP_001883032.1">
    <property type="nucleotide sequence ID" value="XM_001882997.1"/>
</dbReference>
<proteinExistence type="predicted"/>
<keyword evidence="1" id="KW-0175">Coiled coil</keyword>
<accession>B0DGK7</accession>
<dbReference type="KEGG" id="lbc:LACBIDRAFT_300362"/>
<feature type="region of interest" description="Disordered" evidence="2">
    <location>
        <begin position="331"/>
        <end position="357"/>
    </location>
</feature>
<evidence type="ECO:0000256" key="2">
    <source>
        <dbReference type="SAM" id="MobiDB-lite"/>
    </source>
</evidence>
<dbReference type="OrthoDB" id="3265210at2759"/>
<gene>
    <name evidence="3" type="ORF">LACBIDRAFT_300362</name>
</gene>
<name>B0DGK7_LACBS</name>
<protein>
    <submittedName>
        <fullName evidence="3">Uncharacterized protein</fullName>
    </submittedName>
</protein>
<dbReference type="GeneID" id="6078769"/>
<evidence type="ECO:0000313" key="4">
    <source>
        <dbReference type="Proteomes" id="UP000001194"/>
    </source>
</evidence>
<organism evidence="4">
    <name type="scientific">Laccaria bicolor (strain S238N-H82 / ATCC MYA-4686)</name>
    <name type="common">Bicoloured deceiver</name>
    <name type="synonym">Laccaria laccata var. bicolor</name>
    <dbReference type="NCBI Taxonomy" id="486041"/>
    <lineage>
        <taxon>Eukaryota</taxon>
        <taxon>Fungi</taxon>
        <taxon>Dikarya</taxon>
        <taxon>Basidiomycota</taxon>
        <taxon>Agaricomycotina</taxon>
        <taxon>Agaricomycetes</taxon>
        <taxon>Agaricomycetidae</taxon>
        <taxon>Agaricales</taxon>
        <taxon>Agaricineae</taxon>
        <taxon>Hydnangiaceae</taxon>
        <taxon>Laccaria</taxon>
    </lineage>
</organism>
<sequence length="565" mass="63786">MLHNLLQPFGTEIVATRVHNKLEGISLFRTEVAARAIRNQASLAQIQLHEVDFSVYLTSEKNVSNEGNASSMPGVVDDFENAPPPLYSENLVANLGESLRSFVGGVMEAFRSQREDDSAKANSPLEDALLSIQKTMKQTITEAKLAYSTARRVEDAFRLQSELVNQCEAMRESVEELSEELKVIHKVDAEGSALRCQMKTLYKTVEELSRRASRSQSEFVSECGALRESVEGLSEELDDIQRVSAQKSDLETLKLKIEELRPRVNRLPEIEGLLTKSDLKIASLETEILKIRQDQASLRELEFLVQLNMTSSNQSANKSSFGAKKARFTVPLSAKADSPERGANQGQRDFEGSESDLQEQLLEAQDTTEALRSEITAVRQERQHYHRASQKLEAEAQEARKMSALWEERYQESKRQGETEAWEAATEITNLRQECAEAKTRLAPWTDEHAVQNFKRILSEFEKMDFSKARPLTQQGIPWPTFVDLSKSNLDIVQEMTVGNVDRFCKALAKGMEPAERSKVLRNLRVLFHPDRWSSRRILESVIDEGLRRSLMQAGLVASQVLPLS</sequence>